<dbReference type="SUPFAM" id="SSF53448">
    <property type="entry name" value="Nucleotide-diphospho-sugar transferases"/>
    <property type="match status" value="1"/>
</dbReference>
<dbReference type="Gene3D" id="3.90.550.10">
    <property type="entry name" value="Spore Coat Polysaccharide Biosynthesis Protein SpsA, Chain A"/>
    <property type="match status" value="1"/>
</dbReference>
<dbReference type="EMBL" id="SZWF01000008">
    <property type="protein sequence ID" value="KAA9394191.1"/>
    <property type="molecule type" value="Genomic_DNA"/>
</dbReference>
<dbReference type="AlphaFoldDB" id="A0A5J5KZQ8"/>
<accession>A0A5J5KZQ8</accession>
<gene>
    <name evidence="3" type="ORF">FCK90_08040</name>
</gene>
<sequence>MTVPVAARAIVLAGGRSSRLGGTPKALFRAGAGAPTLVEAAVNDLLSLGVDAGEVVVVGPPSLPRMPVRVTREQPPFSGPAAGIAAGLASLADAGASAPWTLLLACDMPGAREAVSALLAAASGAEPGTRGIVVNDDGRLQPLAGIYRTPELETAVEGQATVDRSVRSLVGALWDRQLELSGATDDVDTWDDVERFGLIPGAHP</sequence>
<protein>
    <submittedName>
        <fullName evidence="3">Molybdopterin-guanine dinucleotide biosynthesis protein A</fullName>
    </submittedName>
</protein>
<organism evidence="3 4">
    <name type="scientific">Kocuria coralli</name>
    <dbReference type="NCBI Taxonomy" id="1461025"/>
    <lineage>
        <taxon>Bacteria</taxon>
        <taxon>Bacillati</taxon>
        <taxon>Actinomycetota</taxon>
        <taxon>Actinomycetes</taxon>
        <taxon>Micrococcales</taxon>
        <taxon>Micrococcaceae</taxon>
        <taxon>Kocuria</taxon>
    </lineage>
</organism>
<dbReference type="Pfam" id="PF12804">
    <property type="entry name" value="NTP_transf_3"/>
    <property type="match status" value="1"/>
</dbReference>
<proteinExistence type="predicted"/>
<dbReference type="InterPro" id="IPR025877">
    <property type="entry name" value="MobA-like_NTP_Trfase"/>
</dbReference>
<comment type="caution">
    <text evidence="3">The sequence shown here is derived from an EMBL/GenBank/DDBJ whole genome shotgun (WGS) entry which is preliminary data.</text>
</comment>
<evidence type="ECO:0000259" key="2">
    <source>
        <dbReference type="Pfam" id="PF12804"/>
    </source>
</evidence>
<dbReference type="OrthoDB" id="4408226at2"/>
<evidence type="ECO:0000313" key="4">
    <source>
        <dbReference type="Proteomes" id="UP000325957"/>
    </source>
</evidence>
<dbReference type="RefSeq" id="WP_158033793.1">
    <property type="nucleotide sequence ID" value="NZ_ML708617.1"/>
</dbReference>
<keyword evidence="4" id="KW-1185">Reference proteome</keyword>
<reference evidence="3 4" key="1">
    <citation type="submission" date="2019-05" db="EMBL/GenBank/DDBJ databases">
        <title>Kocuria coralli sp. nov., a novel actinobacterium isolated from coral reef seawater.</title>
        <authorList>
            <person name="Li J."/>
        </authorList>
    </citation>
    <scope>NUCLEOTIDE SEQUENCE [LARGE SCALE GENOMIC DNA]</scope>
    <source>
        <strain evidence="3 4">SCSIO 13007</strain>
    </source>
</reference>
<dbReference type="PANTHER" id="PTHR19136">
    <property type="entry name" value="MOLYBDENUM COFACTOR GUANYLYLTRANSFERASE"/>
    <property type="match status" value="1"/>
</dbReference>
<feature type="domain" description="MobA-like NTP transferase" evidence="2">
    <location>
        <begin position="9"/>
        <end position="171"/>
    </location>
</feature>
<dbReference type="PANTHER" id="PTHR19136:SF81">
    <property type="entry name" value="MOLYBDENUM COFACTOR GUANYLYLTRANSFERASE"/>
    <property type="match status" value="1"/>
</dbReference>
<evidence type="ECO:0000256" key="1">
    <source>
        <dbReference type="ARBA" id="ARBA00022679"/>
    </source>
</evidence>
<keyword evidence="1" id="KW-0808">Transferase</keyword>
<name>A0A5J5KZQ8_9MICC</name>
<dbReference type="Proteomes" id="UP000325957">
    <property type="component" value="Unassembled WGS sequence"/>
</dbReference>
<dbReference type="GO" id="GO:0016779">
    <property type="term" value="F:nucleotidyltransferase activity"/>
    <property type="evidence" value="ECO:0007669"/>
    <property type="project" value="TreeGrafter"/>
</dbReference>
<evidence type="ECO:0000313" key="3">
    <source>
        <dbReference type="EMBL" id="KAA9394191.1"/>
    </source>
</evidence>
<dbReference type="InterPro" id="IPR029044">
    <property type="entry name" value="Nucleotide-diphossugar_trans"/>
</dbReference>